<gene>
    <name evidence="8" type="ORF">ALAG00032_LOCUS9653</name>
</gene>
<dbReference type="InterPro" id="IPR036291">
    <property type="entry name" value="NAD(P)-bd_dom_sf"/>
</dbReference>
<evidence type="ECO:0000256" key="4">
    <source>
        <dbReference type="ARBA" id="ARBA00042988"/>
    </source>
</evidence>
<evidence type="ECO:0000256" key="1">
    <source>
        <dbReference type="ARBA" id="ARBA00010928"/>
    </source>
</evidence>
<dbReference type="Gene3D" id="3.40.50.720">
    <property type="entry name" value="NAD(P)-binding Rossmann-like Domain"/>
    <property type="match status" value="1"/>
</dbReference>
<dbReference type="PANTHER" id="PTHR22604:SF105">
    <property type="entry name" value="TRANS-1,2-DIHYDROBENZENE-1,2-DIOL DEHYDROGENASE"/>
    <property type="match status" value="1"/>
</dbReference>
<evidence type="ECO:0000256" key="3">
    <source>
        <dbReference type="ARBA" id="ARBA00038984"/>
    </source>
</evidence>
<dbReference type="PANTHER" id="PTHR22604">
    <property type="entry name" value="OXIDOREDUCTASES"/>
    <property type="match status" value="1"/>
</dbReference>
<dbReference type="GO" id="GO:0047837">
    <property type="term" value="F:D-xylose 1-dehydrogenase (NADP+) activity"/>
    <property type="evidence" value="ECO:0007669"/>
    <property type="project" value="UniProtKB-EC"/>
</dbReference>
<feature type="domain" description="Gfo/Idh/MocA-like oxidoreductase N-terminal" evidence="6">
    <location>
        <begin position="6"/>
        <end position="125"/>
    </location>
</feature>
<dbReference type="Pfam" id="PF22725">
    <property type="entry name" value="GFO_IDH_MocA_C3"/>
    <property type="match status" value="1"/>
</dbReference>
<dbReference type="GO" id="GO:0000166">
    <property type="term" value="F:nucleotide binding"/>
    <property type="evidence" value="ECO:0007669"/>
    <property type="project" value="InterPro"/>
</dbReference>
<dbReference type="SUPFAM" id="SSF51735">
    <property type="entry name" value="NAD(P)-binding Rossmann-fold domains"/>
    <property type="match status" value="1"/>
</dbReference>
<dbReference type="EC" id="1.1.1.179" evidence="3"/>
<dbReference type="EMBL" id="HBIJ01014374">
    <property type="protein sequence ID" value="CAE0368890.1"/>
    <property type="molecule type" value="Transcribed_RNA"/>
</dbReference>
<reference evidence="8" key="1">
    <citation type="submission" date="2021-01" db="EMBL/GenBank/DDBJ databases">
        <authorList>
            <person name="Corre E."/>
            <person name="Pelletier E."/>
            <person name="Niang G."/>
            <person name="Scheremetjew M."/>
            <person name="Finn R."/>
            <person name="Kale V."/>
            <person name="Holt S."/>
            <person name="Cochrane G."/>
            <person name="Meng A."/>
            <person name="Brown T."/>
            <person name="Cohen L."/>
        </authorList>
    </citation>
    <scope>NUCLEOTIDE SEQUENCE</scope>
    <source>
        <strain evidence="8">CCMP1510</strain>
    </source>
</reference>
<dbReference type="AlphaFoldDB" id="A0A7S3K0M8"/>
<dbReference type="InterPro" id="IPR050984">
    <property type="entry name" value="Gfo/Idh/MocA_domain"/>
</dbReference>
<dbReference type="Gene3D" id="3.30.360.10">
    <property type="entry name" value="Dihydrodipicolinate Reductase, domain 2"/>
    <property type="match status" value="1"/>
</dbReference>
<evidence type="ECO:0000256" key="2">
    <source>
        <dbReference type="ARBA" id="ARBA00023002"/>
    </source>
</evidence>
<evidence type="ECO:0000259" key="7">
    <source>
        <dbReference type="Pfam" id="PF22725"/>
    </source>
</evidence>
<proteinExistence type="inferred from homology"/>
<accession>A0A7S3K0M8</accession>
<dbReference type="SUPFAM" id="SSF55347">
    <property type="entry name" value="Glyceraldehyde-3-phosphate dehydrogenase-like, C-terminal domain"/>
    <property type="match status" value="1"/>
</dbReference>
<name>A0A7S3K0M8_9STRA</name>
<dbReference type="InterPro" id="IPR055170">
    <property type="entry name" value="GFO_IDH_MocA-like_dom"/>
</dbReference>
<evidence type="ECO:0000256" key="5">
    <source>
        <dbReference type="ARBA" id="ARBA00049233"/>
    </source>
</evidence>
<protein>
    <recommendedName>
        <fullName evidence="3">D-xylose 1-dehydrogenase (NADP(+), D-xylono-1,5-lactone-forming)</fullName>
        <ecNumber evidence="3">1.1.1.179</ecNumber>
    </recommendedName>
    <alternativeName>
        <fullName evidence="4">D-xylose-NADP dehydrogenase</fullName>
    </alternativeName>
</protein>
<feature type="domain" description="GFO/IDH/MocA-like oxidoreductase" evidence="7">
    <location>
        <begin position="136"/>
        <end position="267"/>
    </location>
</feature>
<sequence length="365" mass="39949">MSSGAFRWGVLSTGKICADFANAIRQLEGHQVSAVISRTRANAEKFAGAHCPKGAIALTGLDELETGMVDAVYVGSPNDSHFKDVKALLEKRQPVLCEKSLTTSMEETDALVQLAKDKSTFLMEGMWTRCFPATIKARELINQGAIGDIVKVQAEFGYDIENGCPASVRGNAKTGGMTMDIGIYLIEKALLAYPSSHYECINTSAVSINGITDGVDLSVSASVAFRAKSLDFQNFHERQHGGVASLAWTGLADTPETCSIIGTRGAIIFDTTAHIPPTFLLRQRVSRTEMRETRFDFPPPPDDKKHNWNYPSSICLQYEALAVERALRSNLTQAPEWTLDDSVVAHTILHRLKVYLDSSSNFIID</sequence>
<evidence type="ECO:0000313" key="8">
    <source>
        <dbReference type="EMBL" id="CAE0368890.1"/>
    </source>
</evidence>
<dbReference type="InterPro" id="IPR000683">
    <property type="entry name" value="Gfo/Idh/MocA-like_OxRdtase_N"/>
</dbReference>
<comment type="catalytic activity">
    <reaction evidence="5">
        <text>D-xylose + NADP(+) = D-xylono-1,5-lactone + NADPH + H(+)</text>
        <dbReference type="Rhea" id="RHEA:22000"/>
        <dbReference type="ChEBI" id="CHEBI:15378"/>
        <dbReference type="ChEBI" id="CHEBI:15867"/>
        <dbReference type="ChEBI" id="CHEBI:53455"/>
        <dbReference type="ChEBI" id="CHEBI:57783"/>
        <dbReference type="ChEBI" id="CHEBI:58349"/>
        <dbReference type="EC" id="1.1.1.179"/>
    </reaction>
</comment>
<dbReference type="Pfam" id="PF01408">
    <property type="entry name" value="GFO_IDH_MocA"/>
    <property type="match status" value="1"/>
</dbReference>
<organism evidence="8">
    <name type="scientific">Aureoumbra lagunensis</name>
    <dbReference type="NCBI Taxonomy" id="44058"/>
    <lineage>
        <taxon>Eukaryota</taxon>
        <taxon>Sar</taxon>
        <taxon>Stramenopiles</taxon>
        <taxon>Ochrophyta</taxon>
        <taxon>Pelagophyceae</taxon>
        <taxon>Pelagomonadales</taxon>
        <taxon>Aureoumbra</taxon>
    </lineage>
</organism>
<keyword evidence="2" id="KW-0560">Oxidoreductase</keyword>
<evidence type="ECO:0000259" key="6">
    <source>
        <dbReference type="Pfam" id="PF01408"/>
    </source>
</evidence>
<comment type="similarity">
    <text evidence="1">Belongs to the Gfo/Idh/MocA family.</text>
</comment>